<feature type="region of interest" description="Disordered" evidence="1">
    <location>
        <begin position="73"/>
        <end position="142"/>
    </location>
</feature>
<evidence type="ECO:0000256" key="1">
    <source>
        <dbReference type="SAM" id="MobiDB-lite"/>
    </source>
</evidence>
<accession>A0A183EZF2</accession>
<protein>
    <submittedName>
        <fullName evidence="2">Kinesin motor domain-containing protein</fullName>
    </submittedName>
</protein>
<proteinExistence type="predicted"/>
<evidence type="ECO:0000313" key="2">
    <source>
        <dbReference type="WBParaSite" id="GPUH_0002637301-mRNA-1"/>
    </source>
</evidence>
<feature type="compositionally biased region" description="Basic and acidic residues" evidence="1">
    <location>
        <begin position="124"/>
        <end position="134"/>
    </location>
</feature>
<dbReference type="WBParaSite" id="GPUH_0002637301-mRNA-1">
    <property type="protein sequence ID" value="GPUH_0002637301-mRNA-1"/>
    <property type="gene ID" value="GPUH_0002637301"/>
</dbReference>
<dbReference type="AlphaFoldDB" id="A0A183EZF2"/>
<organism evidence="2">
    <name type="scientific">Gongylonema pulchrum</name>
    <dbReference type="NCBI Taxonomy" id="637853"/>
    <lineage>
        <taxon>Eukaryota</taxon>
        <taxon>Metazoa</taxon>
        <taxon>Ecdysozoa</taxon>
        <taxon>Nematoda</taxon>
        <taxon>Chromadorea</taxon>
        <taxon>Rhabditida</taxon>
        <taxon>Spirurina</taxon>
        <taxon>Spiruromorpha</taxon>
        <taxon>Spiruroidea</taxon>
        <taxon>Gongylonematidae</taxon>
        <taxon>Gongylonema</taxon>
    </lineage>
</organism>
<sequence>LPVFRSIIEIKVPRDMSKLHVEDQKALAGVLETCRIGRSESLFKKKGEAFGRKIAEIPIATPMKRPEQHLQQVVPEREKSVVAVGDPGAPEKTRLNEVGSTSELDGAASFNGNDSVMDVDSNTDEGRPVVDDVRLVPSKQVR</sequence>
<name>A0A183EZF2_9BILA</name>
<reference evidence="2" key="1">
    <citation type="submission" date="2016-06" db="UniProtKB">
        <authorList>
            <consortium name="WormBaseParasite"/>
        </authorList>
    </citation>
    <scope>IDENTIFICATION</scope>
</reference>